<feature type="transmembrane region" description="Helical" evidence="6">
    <location>
        <begin position="412"/>
        <end position="429"/>
    </location>
</feature>
<keyword evidence="4 6" id="KW-1133">Transmembrane helix</keyword>
<comment type="similarity">
    <text evidence="6">Belongs to the inorganic phosphate transporter (PiT) (TC 2.A.20) family.</text>
</comment>
<feature type="transmembrane region" description="Helical" evidence="6">
    <location>
        <begin position="139"/>
        <end position="159"/>
    </location>
</feature>
<feature type="transmembrane region" description="Helical" evidence="6">
    <location>
        <begin position="389"/>
        <end position="406"/>
    </location>
</feature>
<dbReference type="PANTHER" id="PTHR11101:SF80">
    <property type="entry name" value="PHOSPHATE TRANSPORTER"/>
    <property type="match status" value="1"/>
</dbReference>
<feature type="transmembrane region" description="Helical" evidence="6">
    <location>
        <begin position="230"/>
        <end position="254"/>
    </location>
</feature>
<evidence type="ECO:0000256" key="2">
    <source>
        <dbReference type="ARBA" id="ARBA00022448"/>
    </source>
</evidence>
<geneLocation type="plasmid" evidence="7 8">
    <name>unnamed1</name>
</geneLocation>
<dbReference type="Pfam" id="PF01384">
    <property type="entry name" value="PHO4"/>
    <property type="match status" value="1"/>
</dbReference>
<feature type="transmembrane region" description="Helical" evidence="6">
    <location>
        <begin position="195"/>
        <end position="218"/>
    </location>
</feature>
<dbReference type="PANTHER" id="PTHR11101">
    <property type="entry name" value="PHOSPHATE TRANSPORTER"/>
    <property type="match status" value="1"/>
</dbReference>
<comment type="subcellular location">
    <subcellularLocation>
        <location evidence="1 6">Membrane</location>
        <topology evidence="1 6">Multi-pass membrane protein</topology>
    </subcellularLocation>
</comment>
<feature type="transmembrane region" description="Helical" evidence="6">
    <location>
        <begin position="62"/>
        <end position="80"/>
    </location>
</feature>
<reference evidence="7 8" key="1">
    <citation type="submission" date="2017-07" db="EMBL/GenBank/DDBJ databases">
        <title>Phylogenetic study on the rhizospheric bacterium Ochrobactrum sp. A44.</title>
        <authorList>
            <person name="Krzyzanowska D.M."/>
            <person name="Ossowicki A."/>
            <person name="Rajewska M."/>
            <person name="Maciag T."/>
            <person name="Kaczynski Z."/>
            <person name="Czerwicka M."/>
            <person name="Jafra S."/>
        </authorList>
    </citation>
    <scope>NUCLEOTIDE SEQUENCE [LARGE SCALE GENOMIC DNA]</scope>
    <source>
        <strain evidence="7 8">A44</strain>
        <plasmid evidence="7 8">unnamed1</plasmid>
    </source>
</reference>
<dbReference type="GO" id="GO:0005315">
    <property type="term" value="F:phosphate transmembrane transporter activity"/>
    <property type="evidence" value="ECO:0007669"/>
    <property type="project" value="InterPro"/>
</dbReference>
<protein>
    <recommendedName>
        <fullName evidence="6">Phosphate transporter</fullName>
    </recommendedName>
</protein>
<proteinExistence type="inferred from homology"/>
<organism evidence="7 8">
    <name type="scientific">Ochrobactrum quorumnocens</name>
    <dbReference type="NCBI Taxonomy" id="271865"/>
    <lineage>
        <taxon>Bacteria</taxon>
        <taxon>Pseudomonadati</taxon>
        <taxon>Pseudomonadota</taxon>
        <taxon>Alphaproteobacteria</taxon>
        <taxon>Hyphomicrobiales</taxon>
        <taxon>Brucellaceae</taxon>
        <taxon>Brucella/Ochrobactrum group</taxon>
        <taxon>Ochrobactrum</taxon>
    </lineage>
</organism>
<dbReference type="InterPro" id="IPR001204">
    <property type="entry name" value="Phos_transporter"/>
</dbReference>
<keyword evidence="6" id="KW-0592">Phosphate transport</keyword>
<keyword evidence="7" id="KW-0614">Plasmid</keyword>
<keyword evidence="3 6" id="KW-0812">Transmembrane</keyword>
<dbReference type="EMBL" id="CP022605">
    <property type="protein sequence ID" value="ASV88355.1"/>
    <property type="molecule type" value="Genomic_DNA"/>
</dbReference>
<gene>
    <name evidence="7" type="ORF">CES85_2968</name>
</gene>
<dbReference type="Proteomes" id="UP000215256">
    <property type="component" value="Plasmid unnamed1"/>
</dbReference>
<evidence type="ECO:0000256" key="3">
    <source>
        <dbReference type="ARBA" id="ARBA00022692"/>
    </source>
</evidence>
<evidence type="ECO:0000256" key="4">
    <source>
        <dbReference type="ARBA" id="ARBA00022989"/>
    </source>
</evidence>
<feature type="transmembrane region" description="Helical" evidence="6">
    <location>
        <begin position="92"/>
        <end position="119"/>
    </location>
</feature>
<evidence type="ECO:0000256" key="1">
    <source>
        <dbReference type="ARBA" id="ARBA00004141"/>
    </source>
</evidence>
<feature type="transmembrane region" description="Helical" evidence="6">
    <location>
        <begin position="171"/>
        <end position="189"/>
    </location>
</feature>
<evidence type="ECO:0000313" key="8">
    <source>
        <dbReference type="Proteomes" id="UP000215256"/>
    </source>
</evidence>
<dbReference type="RefSeq" id="WP_095448830.1">
    <property type="nucleotide sequence ID" value="NZ_CP022605.1"/>
</dbReference>
<dbReference type="AlphaFoldDB" id="A0A248UNQ6"/>
<feature type="transmembrane region" description="Helical" evidence="6">
    <location>
        <begin position="260"/>
        <end position="282"/>
    </location>
</feature>
<evidence type="ECO:0000256" key="5">
    <source>
        <dbReference type="ARBA" id="ARBA00023136"/>
    </source>
</evidence>
<name>A0A248UNQ6_9HYPH</name>
<accession>A0A248UNQ6</accession>
<dbReference type="GO" id="GO:0016020">
    <property type="term" value="C:membrane"/>
    <property type="evidence" value="ECO:0007669"/>
    <property type="project" value="UniProtKB-SubCell"/>
</dbReference>
<feature type="transmembrane region" description="Helical" evidence="6">
    <location>
        <begin position="348"/>
        <end position="369"/>
    </location>
</feature>
<dbReference type="GO" id="GO:0035435">
    <property type="term" value="P:phosphate ion transmembrane transport"/>
    <property type="evidence" value="ECO:0007669"/>
    <property type="project" value="TreeGrafter"/>
</dbReference>
<dbReference type="KEGG" id="och:CES85_2968"/>
<keyword evidence="2 6" id="KW-0813">Transport</keyword>
<dbReference type="OrthoDB" id="9779554at2"/>
<evidence type="ECO:0000313" key="7">
    <source>
        <dbReference type="EMBL" id="ASV88355.1"/>
    </source>
</evidence>
<feature type="transmembrane region" description="Helical" evidence="6">
    <location>
        <begin position="35"/>
        <end position="56"/>
    </location>
</feature>
<sequence>MAYEDPEARHLDTLDRDLGRFAKLEMAASYVSRPLVAPGIALVFIILAGLGTAMLLAQASQMFIVVAAAVFGAYMALNIGANDVANNMGPAVGANALSMGGAIAIAVVFESAGALIAGADVVSTVATGIIAPDTLETPITFIWAMMAALLASALWVNIATAIGAPVSTTHAVVGGVIGAGIVAAGFGAVNWTQMAAIAASWIISPVLGAVIAACFLWLIKTRIVYRTDKIAAASIWVPLLIGIMAGTFATYLIMKGLKQLIDVSIGLALIIGLAVGIGCWFAMIPIIRRQARGLENRNKSLKVLFAIPLVASAALLSFAHGANDVANAVGPLAAIVQTSQTGSLSDGVVIPFWVMLIGAAGISFGLCLFGPKLIRMVGNQITKLNPMRAYCVSLSAAITVILASGLGLPVSSTHIAIGAIFGVGFFREWDAERRLKQARQAVPSGESLLAEERRRRKLVRRSHALTIGAAWVVTVPAAAILSALLFALLKQIPVGIV</sequence>
<feature type="transmembrane region" description="Helical" evidence="6">
    <location>
        <begin position="464"/>
        <end position="489"/>
    </location>
</feature>
<keyword evidence="5 6" id="KW-0472">Membrane</keyword>
<feature type="transmembrane region" description="Helical" evidence="6">
    <location>
        <begin position="303"/>
        <end position="322"/>
    </location>
</feature>
<evidence type="ECO:0000256" key="6">
    <source>
        <dbReference type="RuleBase" id="RU363058"/>
    </source>
</evidence>